<gene>
    <name evidence="2" type="ORF">O181_004100</name>
</gene>
<sequence length="194" mass="22581">MPFGIKNAPSRYQRMMNTILAEEVSEGWLIIYVDDIIVCLKTWESHLKRLERVLQKIVQVNTRISLKRFHFAYSELKALGHFVSGISLGIDKNKVAAVLLKQMPQTKKVKKSFLEFSGYYRQNINDSSRIPKCLYELCDKHIVYEITEERVKAYEELKNALTNTPFHLMPDWKIRFKLYIDSCGEGLGAAPYQT</sequence>
<comment type="caution">
    <text evidence="2">The sequence shown here is derived from an EMBL/GenBank/DDBJ whole genome shotgun (WGS) entry which is preliminary data.</text>
</comment>
<dbReference type="InterPro" id="IPR043128">
    <property type="entry name" value="Rev_trsase/Diguanyl_cyclase"/>
</dbReference>
<dbReference type="EMBL" id="AVOT02000768">
    <property type="protein sequence ID" value="MBW0464385.1"/>
    <property type="molecule type" value="Genomic_DNA"/>
</dbReference>
<dbReference type="SUPFAM" id="SSF56672">
    <property type="entry name" value="DNA/RNA polymerases"/>
    <property type="match status" value="1"/>
</dbReference>
<dbReference type="InterPro" id="IPR000477">
    <property type="entry name" value="RT_dom"/>
</dbReference>
<dbReference type="InterPro" id="IPR043502">
    <property type="entry name" value="DNA/RNA_pol_sf"/>
</dbReference>
<proteinExistence type="predicted"/>
<organism evidence="2 3">
    <name type="scientific">Austropuccinia psidii MF-1</name>
    <dbReference type="NCBI Taxonomy" id="1389203"/>
    <lineage>
        <taxon>Eukaryota</taxon>
        <taxon>Fungi</taxon>
        <taxon>Dikarya</taxon>
        <taxon>Basidiomycota</taxon>
        <taxon>Pucciniomycotina</taxon>
        <taxon>Pucciniomycetes</taxon>
        <taxon>Pucciniales</taxon>
        <taxon>Sphaerophragmiaceae</taxon>
        <taxon>Austropuccinia</taxon>
    </lineage>
</organism>
<dbReference type="Gene3D" id="3.30.70.270">
    <property type="match status" value="2"/>
</dbReference>
<evidence type="ECO:0000313" key="2">
    <source>
        <dbReference type="EMBL" id="MBW0464385.1"/>
    </source>
</evidence>
<accession>A0A9Q3BGB2</accession>
<dbReference type="AlphaFoldDB" id="A0A9Q3BGB2"/>
<keyword evidence="3" id="KW-1185">Reference proteome</keyword>
<dbReference type="Pfam" id="PF00078">
    <property type="entry name" value="RVT_1"/>
    <property type="match status" value="1"/>
</dbReference>
<name>A0A9Q3BGB2_9BASI</name>
<dbReference type="PANTHER" id="PTHR33064:SF37">
    <property type="entry name" value="RIBONUCLEASE H"/>
    <property type="match status" value="1"/>
</dbReference>
<evidence type="ECO:0000259" key="1">
    <source>
        <dbReference type="Pfam" id="PF00078"/>
    </source>
</evidence>
<dbReference type="PANTHER" id="PTHR33064">
    <property type="entry name" value="POL PROTEIN"/>
    <property type="match status" value="1"/>
</dbReference>
<evidence type="ECO:0000313" key="3">
    <source>
        <dbReference type="Proteomes" id="UP000765509"/>
    </source>
</evidence>
<dbReference type="InterPro" id="IPR051320">
    <property type="entry name" value="Viral_Replic_Matur_Polypro"/>
</dbReference>
<feature type="domain" description="Reverse transcriptase" evidence="1">
    <location>
        <begin position="1"/>
        <end position="81"/>
    </location>
</feature>
<reference evidence="2" key="1">
    <citation type="submission" date="2021-03" db="EMBL/GenBank/DDBJ databases">
        <title>Draft genome sequence of rust myrtle Austropuccinia psidii MF-1, a brazilian biotype.</title>
        <authorList>
            <person name="Quecine M.C."/>
            <person name="Pachon D.M.R."/>
            <person name="Bonatelli M.L."/>
            <person name="Correr F.H."/>
            <person name="Franceschini L.M."/>
            <person name="Leite T.F."/>
            <person name="Margarido G.R.A."/>
            <person name="Almeida C.A."/>
            <person name="Ferrarezi J.A."/>
            <person name="Labate C.A."/>
        </authorList>
    </citation>
    <scope>NUCLEOTIDE SEQUENCE</scope>
    <source>
        <strain evidence="2">MF-1</strain>
    </source>
</reference>
<dbReference type="Proteomes" id="UP000765509">
    <property type="component" value="Unassembled WGS sequence"/>
</dbReference>
<protein>
    <recommendedName>
        <fullName evidence="1">Reverse transcriptase domain-containing protein</fullName>
    </recommendedName>
</protein>